<keyword evidence="3" id="KW-1185">Reference proteome</keyword>
<comment type="caution">
    <text evidence="2">The sequence shown here is derived from an EMBL/GenBank/DDBJ whole genome shotgun (WGS) entry which is preliminary data.</text>
</comment>
<feature type="region of interest" description="Disordered" evidence="1">
    <location>
        <begin position="1"/>
        <end position="68"/>
    </location>
</feature>
<organism evidence="2 3">
    <name type="scientific">Pleurodeles waltl</name>
    <name type="common">Iberian ribbed newt</name>
    <dbReference type="NCBI Taxonomy" id="8319"/>
    <lineage>
        <taxon>Eukaryota</taxon>
        <taxon>Metazoa</taxon>
        <taxon>Chordata</taxon>
        <taxon>Craniata</taxon>
        <taxon>Vertebrata</taxon>
        <taxon>Euteleostomi</taxon>
        <taxon>Amphibia</taxon>
        <taxon>Batrachia</taxon>
        <taxon>Caudata</taxon>
        <taxon>Salamandroidea</taxon>
        <taxon>Salamandridae</taxon>
        <taxon>Pleurodelinae</taxon>
        <taxon>Pleurodeles</taxon>
    </lineage>
</organism>
<evidence type="ECO:0000313" key="3">
    <source>
        <dbReference type="Proteomes" id="UP001066276"/>
    </source>
</evidence>
<proteinExistence type="predicted"/>
<feature type="compositionally biased region" description="Basic and acidic residues" evidence="1">
    <location>
        <begin position="264"/>
        <end position="273"/>
    </location>
</feature>
<accession>A0AAV7QBM0</accession>
<feature type="compositionally biased region" description="Basic and acidic residues" evidence="1">
    <location>
        <begin position="206"/>
        <end position="224"/>
    </location>
</feature>
<feature type="compositionally biased region" description="Gly residues" evidence="1">
    <location>
        <begin position="50"/>
        <end position="59"/>
    </location>
</feature>
<name>A0AAV7QBM0_PLEWA</name>
<dbReference type="Proteomes" id="UP001066276">
    <property type="component" value="Chromosome 6"/>
</dbReference>
<feature type="compositionally biased region" description="Basic and acidic residues" evidence="1">
    <location>
        <begin position="184"/>
        <end position="197"/>
    </location>
</feature>
<dbReference type="EMBL" id="JANPWB010000010">
    <property type="protein sequence ID" value="KAJ1137821.1"/>
    <property type="molecule type" value="Genomic_DNA"/>
</dbReference>
<evidence type="ECO:0000256" key="1">
    <source>
        <dbReference type="SAM" id="MobiDB-lite"/>
    </source>
</evidence>
<feature type="region of interest" description="Disordered" evidence="1">
    <location>
        <begin position="158"/>
        <end position="273"/>
    </location>
</feature>
<evidence type="ECO:0000313" key="2">
    <source>
        <dbReference type="EMBL" id="KAJ1137821.1"/>
    </source>
</evidence>
<protein>
    <submittedName>
        <fullName evidence="2">Uncharacterized protein</fullName>
    </submittedName>
</protein>
<sequence>MARRRSPGGGRVEPRRSGEAAAADPEWSVSCGPARADQVRGECPAAKGGSQRGGTGLGSGPLPPTTLPFYPGQEKAEAAAPAPWSLCVPPRSLLHGEPPAQSWGLRAALTGPLLWGTIRKAPCSNVGEGARHHFGESVPGCGCDIGANRGLPGTPCGFLPRPSGTGDGGAVPAGEPAGGVCIKKRTDVGEGKEKSDQEQEDGEDADSSRSKGRRDGEGRNQRNGDDEEKTPQAGATKETSPRNSGAEQTEAEKCGRRKCGPPHPRRDVACPGR</sequence>
<feature type="compositionally biased region" description="Polar residues" evidence="1">
    <location>
        <begin position="237"/>
        <end position="247"/>
    </location>
</feature>
<dbReference type="AlphaFoldDB" id="A0AAV7QBM0"/>
<gene>
    <name evidence="2" type="ORF">NDU88_004217</name>
</gene>
<reference evidence="2" key="1">
    <citation type="journal article" date="2022" name="bioRxiv">
        <title>Sequencing and chromosome-scale assembly of the giantPleurodeles waltlgenome.</title>
        <authorList>
            <person name="Brown T."/>
            <person name="Elewa A."/>
            <person name="Iarovenko S."/>
            <person name="Subramanian E."/>
            <person name="Araus A.J."/>
            <person name="Petzold A."/>
            <person name="Susuki M."/>
            <person name="Suzuki K.-i.T."/>
            <person name="Hayashi T."/>
            <person name="Toyoda A."/>
            <person name="Oliveira C."/>
            <person name="Osipova E."/>
            <person name="Leigh N.D."/>
            <person name="Simon A."/>
            <person name="Yun M.H."/>
        </authorList>
    </citation>
    <scope>NUCLEOTIDE SEQUENCE</scope>
    <source>
        <strain evidence="2">20211129_DDA</strain>
        <tissue evidence="2">Liver</tissue>
    </source>
</reference>